<comment type="catalytic activity">
    <reaction evidence="3">
        <text>D-glyceraldehyde 3-phosphate = dihydroxyacetone phosphate</text>
        <dbReference type="Rhea" id="RHEA:18585"/>
        <dbReference type="ChEBI" id="CHEBI:57642"/>
        <dbReference type="ChEBI" id="CHEBI:59776"/>
        <dbReference type="EC" id="5.3.1.1"/>
    </reaction>
</comment>
<dbReference type="GO" id="GO:0019563">
    <property type="term" value="P:glycerol catabolic process"/>
    <property type="evidence" value="ECO:0007669"/>
    <property type="project" value="TreeGrafter"/>
</dbReference>
<protein>
    <recommendedName>
        <fullName evidence="3">Triosephosphate isomerase</fullName>
        <ecNumber evidence="3">5.3.1.1</ecNumber>
    </recommendedName>
</protein>
<dbReference type="InterPro" id="IPR000652">
    <property type="entry name" value="Triosephosphate_isomerase"/>
</dbReference>
<evidence type="ECO:0000256" key="3">
    <source>
        <dbReference type="RuleBase" id="RU363013"/>
    </source>
</evidence>
<dbReference type="GO" id="GO:0006096">
    <property type="term" value="P:glycolytic process"/>
    <property type="evidence" value="ECO:0007669"/>
    <property type="project" value="UniProtKB-UniRule"/>
</dbReference>
<proteinExistence type="inferred from homology"/>
<comment type="caution">
    <text evidence="4">The sequence shown here is derived from an EMBL/GenBank/DDBJ whole genome shotgun (WGS) entry which is preliminary data.</text>
</comment>
<keyword evidence="3" id="KW-0312">Gluconeogenesis</keyword>
<reference evidence="4 5" key="1">
    <citation type="journal article" date="2016" name="Nat. Commun.">
        <title>Thousands of microbial genomes shed light on interconnected biogeochemical processes in an aquifer system.</title>
        <authorList>
            <person name="Anantharaman K."/>
            <person name="Brown C.T."/>
            <person name="Hug L.A."/>
            <person name="Sharon I."/>
            <person name="Castelle C.J."/>
            <person name="Probst A.J."/>
            <person name="Thomas B.C."/>
            <person name="Singh A."/>
            <person name="Wilkins M.J."/>
            <person name="Karaoz U."/>
            <person name="Brodie E.L."/>
            <person name="Williams K.H."/>
            <person name="Hubbard S.S."/>
            <person name="Banfield J.F."/>
        </authorList>
    </citation>
    <scope>NUCLEOTIDE SEQUENCE [LARGE SCALE GENOMIC DNA]</scope>
</reference>
<comment type="subunit">
    <text evidence="3">Homodimer.</text>
</comment>
<dbReference type="UniPathway" id="UPA00138"/>
<keyword evidence="2 3" id="KW-0413">Isomerase</keyword>
<keyword evidence="3" id="KW-0324">Glycolysis</keyword>
<dbReference type="InterPro" id="IPR035990">
    <property type="entry name" value="TIM_sf"/>
</dbReference>
<dbReference type="GO" id="GO:0004807">
    <property type="term" value="F:triose-phosphate isomerase activity"/>
    <property type="evidence" value="ECO:0007669"/>
    <property type="project" value="UniProtKB-UniRule"/>
</dbReference>
<keyword evidence="3" id="KW-0963">Cytoplasm</keyword>
<evidence type="ECO:0000313" key="5">
    <source>
        <dbReference type="Proteomes" id="UP000177594"/>
    </source>
</evidence>
<dbReference type="GO" id="GO:0046166">
    <property type="term" value="P:glyceraldehyde-3-phosphate biosynthetic process"/>
    <property type="evidence" value="ECO:0007669"/>
    <property type="project" value="TreeGrafter"/>
</dbReference>
<comment type="subcellular location">
    <subcellularLocation>
        <location evidence="3">Cytoplasm</location>
    </subcellularLocation>
</comment>
<dbReference type="SUPFAM" id="SSF51351">
    <property type="entry name" value="Triosephosphate isomerase (TIM)"/>
    <property type="match status" value="1"/>
</dbReference>
<comment type="similarity">
    <text evidence="1 3">Belongs to the triosephosphate isomerase family.</text>
</comment>
<organism evidence="4 5">
    <name type="scientific">Candidatus Yanofskybacteria bacterium RIFCSPHIGHO2_01_FULL_39_8b</name>
    <dbReference type="NCBI Taxonomy" id="1802659"/>
    <lineage>
        <taxon>Bacteria</taxon>
        <taxon>Candidatus Yanofskyibacteriota</taxon>
    </lineage>
</organism>
<dbReference type="AlphaFoldDB" id="A0A1F8ECH8"/>
<name>A0A1F8ECH8_9BACT</name>
<dbReference type="PANTHER" id="PTHR21139">
    <property type="entry name" value="TRIOSEPHOSPHATE ISOMERASE"/>
    <property type="match status" value="1"/>
</dbReference>
<gene>
    <name evidence="4" type="ORF">A2817_03620</name>
</gene>
<evidence type="ECO:0000256" key="1">
    <source>
        <dbReference type="ARBA" id="ARBA00007422"/>
    </source>
</evidence>
<evidence type="ECO:0000313" key="4">
    <source>
        <dbReference type="EMBL" id="OGM98522.1"/>
    </source>
</evidence>
<dbReference type="InterPro" id="IPR013785">
    <property type="entry name" value="Aldolase_TIM"/>
</dbReference>
<dbReference type="GO" id="GO:0005829">
    <property type="term" value="C:cytosol"/>
    <property type="evidence" value="ECO:0007669"/>
    <property type="project" value="TreeGrafter"/>
</dbReference>
<accession>A0A1F8ECH8</accession>
<dbReference type="EC" id="5.3.1.1" evidence="3"/>
<evidence type="ECO:0000256" key="2">
    <source>
        <dbReference type="ARBA" id="ARBA00023235"/>
    </source>
</evidence>
<comment type="pathway">
    <text evidence="3">Carbohydrate biosynthesis; gluconeogenesis.</text>
</comment>
<dbReference type="CDD" id="cd00311">
    <property type="entry name" value="TIM"/>
    <property type="match status" value="1"/>
</dbReference>
<comment type="pathway">
    <text evidence="3">Carbohydrate degradation; glycolysis; D-glyceraldehyde 3-phosphate from glycerone phosphate: step 1/1.</text>
</comment>
<dbReference type="PANTHER" id="PTHR21139:SF42">
    <property type="entry name" value="TRIOSEPHOSPHATE ISOMERASE"/>
    <property type="match status" value="1"/>
</dbReference>
<dbReference type="GO" id="GO:0006094">
    <property type="term" value="P:gluconeogenesis"/>
    <property type="evidence" value="ECO:0007669"/>
    <property type="project" value="UniProtKB-UniPathway"/>
</dbReference>
<dbReference type="NCBIfam" id="TIGR00419">
    <property type="entry name" value="tim"/>
    <property type="match status" value="1"/>
</dbReference>
<dbReference type="UniPathway" id="UPA00109">
    <property type="reaction ID" value="UER00189"/>
</dbReference>
<sequence length="256" mass="28535">MDKKLIVANWKMLPNTLAEAQEILELVNDYLESIGEKKEFSLVFCPPFVFLEGVGRILKNSHLAHGSFLGAQDIAIDDGGALTGEVSGPMLRKLGVEYVIIGHSERRWKLAESDEMINKKLKSALRNELIPIVCIGEKSRDSSFKEFLEQQIETTFKDLSSDEIGKCIIAYEPVWAISTNPGAKPDTSANALESISIIREHLNLKFKIKNLKFLYGGSVNSQNISDFIKEKEINGVLVGGASVNKEEFVRVLRHIT</sequence>
<dbReference type="Gene3D" id="3.20.20.70">
    <property type="entry name" value="Aldolase class I"/>
    <property type="match status" value="1"/>
</dbReference>
<dbReference type="EMBL" id="MGIZ01000038">
    <property type="protein sequence ID" value="OGM98522.1"/>
    <property type="molecule type" value="Genomic_DNA"/>
</dbReference>
<dbReference type="PROSITE" id="PS51440">
    <property type="entry name" value="TIM_2"/>
    <property type="match status" value="1"/>
</dbReference>
<dbReference type="Pfam" id="PF00121">
    <property type="entry name" value="TIM"/>
    <property type="match status" value="1"/>
</dbReference>
<dbReference type="Proteomes" id="UP000177594">
    <property type="component" value="Unassembled WGS sequence"/>
</dbReference>